<dbReference type="PROSITE" id="PS50231">
    <property type="entry name" value="RICIN_B_LECTIN"/>
    <property type="match status" value="1"/>
</dbReference>
<dbReference type="CDD" id="cd23454">
    <property type="entry name" value="beta-trefoil_Ricin_GllA-1"/>
    <property type="match status" value="1"/>
</dbReference>
<sequence length="252" mass="28776">MDFTGGLDDNPWAPTATAAEINVLQRKPDSPPLEHISQDLDMFDPWADPTRAQLPDFSLGQRPESKVDIDYREEEETHDVVAKDTEVADFPNGLFYIRSVLSHKVLDVRGGSKKADTQIVLWSQKKDGIQTQNQLWLYHEGFVVNVNSRLVLDIRGSLSPNDLDTAKIIQYNRKEKEEAHNQLFAFDEGRIYCQAKPHLVLDVADKASDEGVEVIINERDDDRVSQIWSFEEVQASFDKEKLLGVGKSHWWK</sequence>
<dbReference type="InterPro" id="IPR000772">
    <property type="entry name" value="Ricin_B_lectin"/>
</dbReference>
<dbReference type="Proteomes" id="UP001206595">
    <property type="component" value="Unassembled WGS sequence"/>
</dbReference>
<dbReference type="GeneID" id="75911030"/>
<evidence type="ECO:0000313" key="3">
    <source>
        <dbReference type="Proteomes" id="UP001206595"/>
    </source>
</evidence>
<dbReference type="RefSeq" id="XP_051449046.1">
    <property type="nucleotide sequence ID" value="XM_051585682.1"/>
</dbReference>
<protein>
    <recommendedName>
        <fullName evidence="1">Ricin B lectin domain-containing protein</fullName>
    </recommendedName>
</protein>
<feature type="domain" description="Ricin B lectin" evidence="1">
    <location>
        <begin position="92"/>
        <end position="231"/>
    </location>
</feature>
<evidence type="ECO:0000259" key="1">
    <source>
        <dbReference type="SMART" id="SM00458"/>
    </source>
</evidence>
<dbReference type="SUPFAM" id="SSF50370">
    <property type="entry name" value="Ricin B-like lectins"/>
    <property type="match status" value="1"/>
</dbReference>
<reference evidence="2" key="2">
    <citation type="journal article" date="2022" name="Proc. Natl. Acad. Sci. U.S.A.">
        <title>Diploid-dominant life cycles characterize the early evolution of Fungi.</title>
        <authorList>
            <person name="Amses K.R."/>
            <person name="Simmons D.R."/>
            <person name="Longcore J.E."/>
            <person name="Mondo S.J."/>
            <person name="Seto K."/>
            <person name="Jeronimo G.H."/>
            <person name="Bonds A.E."/>
            <person name="Quandt C.A."/>
            <person name="Davis W.J."/>
            <person name="Chang Y."/>
            <person name="Federici B.A."/>
            <person name="Kuo A."/>
            <person name="LaButti K."/>
            <person name="Pangilinan J."/>
            <person name="Andreopoulos W."/>
            <person name="Tritt A."/>
            <person name="Riley R."/>
            <person name="Hundley H."/>
            <person name="Johnson J."/>
            <person name="Lipzen A."/>
            <person name="Barry K."/>
            <person name="Lang B.F."/>
            <person name="Cuomo C.A."/>
            <person name="Buchler N.E."/>
            <person name="Grigoriev I.V."/>
            <person name="Spatafora J.W."/>
            <person name="Stajich J.E."/>
            <person name="James T.Y."/>
        </authorList>
    </citation>
    <scope>NUCLEOTIDE SEQUENCE</scope>
    <source>
        <strain evidence="2">AG</strain>
    </source>
</reference>
<keyword evidence="3" id="KW-1185">Reference proteome</keyword>
<name>A0AAD5HGY0_UMBRA</name>
<dbReference type="Pfam" id="PF00652">
    <property type="entry name" value="Ricin_B_lectin"/>
    <property type="match status" value="1"/>
</dbReference>
<gene>
    <name evidence="2" type="ORF">K450DRAFT_221220</name>
</gene>
<dbReference type="AlphaFoldDB" id="A0AAD5HGY0"/>
<accession>A0AAD5HGY0</accession>
<evidence type="ECO:0000313" key="2">
    <source>
        <dbReference type="EMBL" id="KAI8584042.1"/>
    </source>
</evidence>
<dbReference type="InterPro" id="IPR035992">
    <property type="entry name" value="Ricin_B-like_lectins"/>
</dbReference>
<proteinExistence type="predicted"/>
<dbReference type="EMBL" id="MU620894">
    <property type="protein sequence ID" value="KAI8584042.1"/>
    <property type="molecule type" value="Genomic_DNA"/>
</dbReference>
<comment type="caution">
    <text evidence="2">The sequence shown here is derived from an EMBL/GenBank/DDBJ whole genome shotgun (WGS) entry which is preliminary data.</text>
</comment>
<dbReference type="Gene3D" id="2.80.10.50">
    <property type="match status" value="1"/>
</dbReference>
<reference evidence="2" key="1">
    <citation type="submission" date="2021-06" db="EMBL/GenBank/DDBJ databases">
        <authorList>
            <consortium name="DOE Joint Genome Institute"/>
            <person name="Mondo S.J."/>
            <person name="Amses K.R."/>
            <person name="Simmons D.R."/>
            <person name="Longcore J.E."/>
            <person name="Seto K."/>
            <person name="Alves G.H."/>
            <person name="Bonds A.E."/>
            <person name="Quandt C.A."/>
            <person name="Davis W.J."/>
            <person name="Chang Y."/>
            <person name="Letcher P.M."/>
            <person name="Powell M.J."/>
            <person name="Kuo A."/>
            <person name="Labutti K."/>
            <person name="Pangilinan J."/>
            <person name="Andreopoulos W."/>
            <person name="Tritt A."/>
            <person name="Riley R."/>
            <person name="Hundley H."/>
            <person name="Johnson J."/>
            <person name="Lipzen A."/>
            <person name="Barry K."/>
            <person name="Berbee M.L."/>
            <person name="Buchler N.E."/>
            <person name="Grigoriev I.V."/>
            <person name="Spatafora J.W."/>
            <person name="Stajich J.E."/>
            <person name="James T.Y."/>
        </authorList>
    </citation>
    <scope>NUCLEOTIDE SEQUENCE</scope>
    <source>
        <strain evidence="2">AG</strain>
    </source>
</reference>
<organism evidence="2 3">
    <name type="scientific">Umbelopsis ramanniana AG</name>
    <dbReference type="NCBI Taxonomy" id="1314678"/>
    <lineage>
        <taxon>Eukaryota</taxon>
        <taxon>Fungi</taxon>
        <taxon>Fungi incertae sedis</taxon>
        <taxon>Mucoromycota</taxon>
        <taxon>Mucoromycotina</taxon>
        <taxon>Umbelopsidomycetes</taxon>
        <taxon>Umbelopsidales</taxon>
        <taxon>Umbelopsidaceae</taxon>
        <taxon>Umbelopsis</taxon>
    </lineage>
</organism>
<dbReference type="SMART" id="SM00458">
    <property type="entry name" value="RICIN"/>
    <property type="match status" value="1"/>
</dbReference>